<dbReference type="Gene3D" id="3.90.25.10">
    <property type="entry name" value="UDP-galactose 4-epimerase, domain 1"/>
    <property type="match status" value="1"/>
</dbReference>
<sequence>MSKLGVFPASGGLGGSTVQHLLSLVPAQNLVLIARKPDQLAAESRQGAVVRRADYDDESTLERVFEGIGALFLISYASCEHQHRSQAHRTAINAALRNGVKHIFYSSLAFAGDLRKESAALVMQAHLDTEAYLDELAHSPAHPNFTYTVIREGLYSESFPIYTAFFNPAAPVDEIKIPHDGSGPGIAWVKREELGEATAKIIATYTHNPLAYPYLNRTLLLTGAKVLTLAEVVGILGRIIGKRDIRIKRVSADEYAAQPQCAPNLTYHGVDLSKDWATAWQAIANGECSVVTPLLRDTLGREPEDFETTVRRQIESA</sequence>
<dbReference type="Pfam" id="PF05368">
    <property type="entry name" value="NmrA"/>
    <property type="match status" value="1"/>
</dbReference>
<dbReference type="InterPro" id="IPR008030">
    <property type="entry name" value="NmrA-like"/>
</dbReference>
<dbReference type="PANTHER" id="PTHR47129">
    <property type="entry name" value="QUINONE OXIDOREDUCTASE 2"/>
    <property type="match status" value="1"/>
</dbReference>
<dbReference type="STRING" id="28573.A0A0U1LWB2"/>
<dbReference type="Proteomes" id="UP000054383">
    <property type="component" value="Unassembled WGS sequence"/>
</dbReference>
<dbReference type="EMBL" id="CVMT01000003">
    <property type="protein sequence ID" value="CRG87076.1"/>
    <property type="molecule type" value="Genomic_DNA"/>
</dbReference>
<dbReference type="OMA" id="GWYWENY"/>
<dbReference type="Gene3D" id="3.40.50.720">
    <property type="entry name" value="NAD(P)-binding Rossmann-like Domain"/>
    <property type="match status" value="1"/>
</dbReference>
<dbReference type="OrthoDB" id="419598at2759"/>
<evidence type="ECO:0000259" key="1">
    <source>
        <dbReference type="Pfam" id="PF05368"/>
    </source>
</evidence>
<keyword evidence="3" id="KW-1185">Reference proteome</keyword>
<accession>A0A0U1LWB2</accession>
<name>A0A0U1LWB2_TALIS</name>
<dbReference type="InterPro" id="IPR052718">
    <property type="entry name" value="NmrA-type_oxidoreductase"/>
</dbReference>
<protein>
    <recommendedName>
        <fullName evidence="1">NmrA-like domain-containing protein</fullName>
    </recommendedName>
</protein>
<dbReference type="AlphaFoldDB" id="A0A0U1LWB2"/>
<dbReference type="SUPFAM" id="SSF51735">
    <property type="entry name" value="NAD(P)-binding Rossmann-fold domains"/>
    <property type="match status" value="1"/>
</dbReference>
<proteinExistence type="predicted"/>
<evidence type="ECO:0000313" key="2">
    <source>
        <dbReference type="EMBL" id="CRG87076.1"/>
    </source>
</evidence>
<gene>
    <name evidence="2" type="ORF">PISL3812_04091</name>
</gene>
<feature type="domain" description="NmrA-like" evidence="1">
    <location>
        <begin position="3"/>
        <end position="243"/>
    </location>
</feature>
<dbReference type="PANTHER" id="PTHR47129:SF1">
    <property type="entry name" value="NMRA-LIKE DOMAIN-CONTAINING PROTEIN"/>
    <property type="match status" value="1"/>
</dbReference>
<reference evidence="2 3" key="1">
    <citation type="submission" date="2015-04" db="EMBL/GenBank/DDBJ databases">
        <authorList>
            <person name="Syromyatnikov M.Y."/>
            <person name="Popov V.N."/>
        </authorList>
    </citation>
    <scope>NUCLEOTIDE SEQUENCE [LARGE SCALE GENOMIC DNA]</scope>
    <source>
        <strain evidence="2">WF-38-12</strain>
    </source>
</reference>
<dbReference type="InterPro" id="IPR036291">
    <property type="entry name" value="NAD(P)-bd_dom_sf"/>
</dbReference>
<organism evidence="2 3">
    <name type="scientific">Talaromyces islandicus</name>
    <name type="common">Penicillium islandicum</name>
    <dbReference type="NCBI Taxonomy" id="28573"/>
    <lineage>
        <taxon>Eukaryota</taxon>
        <taxon>Fungi</taxon>
        <taxon>Dikarya</taxon>
        <taxon>Ascomycota</taxon>
        <taxon>Pezizomycotina</taxon>
        <taxon>Eurotiomycetes</taxon>
        <taxon>Eurotiomycetidae</taxon>
        <taxon>Eurotiales</taxon>
        <taxon>Trichocomaceae</taxon>
        <taxon>Talaromyces</taxon>
        <taxon>Talaromyces sect. Islandici</taxon>
    </lineage>
</organism>
<evidence type="ECO:0000313" key="3">
    <source>
        <dbReference type="Proteomes" id="UP000054383"/>
    </source>
</evidence>